<proteinExistence type="predicted"/>
<dbReference type="InterPro" id="IPR034660">
    <property type="entry name" value="DinB/YfiT-like"/>
</dbReference>
<evidence type="ECO:0000313" key="2">
    <source>
        <dbReference type="EMBL" id="TCL69088.1"/>
    </source>
</evidence>
<dbReference type="RefSeq" id="WP_132214558.1">
    <property type="nucleotide sequence ID" value="NZ_OX156936.1"/>
</dbReference>
<dbReference type="OrthoDB" id="4295522at2"/>
<dbReference type="Gene3D" id="1.20.120.450">
    <property type="entry name" value="dinb family like domain"/>
    <property type="match status" value="1"/>
</dbReference>
<dbReference type="Proteomes" id="UP000295455">
    <property type="component" value="Unassembled WGS sequence"/>
</dbReference>
<dbReference type="SUPFAM" id="SSF109854">
    <property type="entry name" value="DinB/YfiT-like putative metalloenzymes"/>
    <property type="match status" value="1"/>
</dbReference>
<dbReference type="AlphaFoldDB" id="A0A4R1RRM4"/>
<sequence>MHFTLEVLPNTRQFFKKCLENESLEVLNVIPDGFNNNIVWNIGHTVVTQQLLAYKLSGLPMMISDTLVEKYQKGTKPESDLTQDEVNSIKALLFSTIEKTKEDYGNGLFKNYTEYTVSTTGNTLRNIDEAFQFALFHEGLHLGYVMALLRAIKS</sequence>
<evidence type="ECO:0000259" key="1">
    <source>
        <dbReference type="Pfam" id="PF12867"/>
    </source>
</evidence>
<feature type="domain" description="DinB-like" evidence="1">
    <location>
        <begin position="11"/>
        <end position="144"/>
    </location>
</feature>
<dbReference type="EMBL" id="SLUP01000001">
    <property type="protein sequence ID" value="TCL69088.1"/>
    <property type="molecule type" value="Genomic_DNA"/>
</dbReference>
<dbReference type="InterPro" id="IPR024775">
    <property type="entry name" value="DinB-like"/>
</dbReference>
<comment type="caution">
    <text evidence="2">The sequence shown here is derived from an EMBL/GenBank/DDBJ whole genome shotgun (WGS) entry which is preliminary data.</text>
</comment>
<gene>
    <name evidence="2" type="ORF">EV196_101520</name>
</gene>
<name>A0A4R1RRM4_9FLAO</name>
<evidence type="ECO:0000313" key="3">
    <source>
        <dbReference type="Proteomes" id="UP000295455"/>
    </source>
</evidence>
<reference evidence="2 3" key="1">
    <citation type="submission" date="2019-03" db="EMBL/GenBank/DDBJ databases">
        <title>Genomic Encyclopedia of Type Strains, Phase IV (KMG-IV): sequencing the most valuable type-strain genomes for metagenomic binning, comparative biology and taxonomic classification.</title>
        <authorList>
            <person name="Goeker M."/>
        </authorList>
    </citation>
    <scope>NUCLEOTIDE SEQUENCE [LARGE SCALE GENOMIC DNA]</scope>
    <source>
        <strain evidence="2 3">DSM 18792</strain>
    </source>
</reference>
<dbReference type="Pfam" id="PF12867">
    <property type="entry name" value="DinB_2"/>
    <property type="match status" value="1"/>
</dbReference>
<organism evidence="2 3">
    <name type="scientific">Mariniflexile fucanivorans</name>
    <dbReference type="NCBI Taxonomy" id="264023"/>
    <lineage>
        <taxon>Bacteria</taxon>
        <taxon>Pseudomonadati</taxon>
        <taxon>Bacteroidota</taxon>
        <taxon>Flavobacteriia</taxon>
        <taxon>Flavobacteriales</taxon>
        <taxon>Flavobacteriaceae</taxon>
        <taxon>Mariniflexile</taxon>
    </lineage>
</organism>
<accession>A0A4R1RRM4</accession>
<protein>
    <submittedName>
        <fullName evidence="2">DinB family protein</fullName>
    </submittedName>
</protein>
<keyword evidence="3" id="KW-1185">Reference proteome</keyword>